<evidence type="ECO:0000313" key="1">
    <source>
        <dbReference type="EMBL" id="KOO08451.1"/>
    </source>
</evidence>
<dbReference type="STRING" id="171383.AKJ31_05465"/>
<dbReference type="RefSeq" id="WP_053408101.1">
    <property type="nucleotide sequence ID" value="NZ_DAIPHI010000151.1"/>
</dbReference>
<dbReference type="Pfam" id="PF08734">
    <property type="entry name" value="GYD"/>
    <property type="match status" value="1"/>
</dbReference>
<dbReference type="PATRIC" id="fig|171383.3.peg.1133"/>
<keyword evidence="2" id="KW-1185">Reference proteome</keyword>
<dbReference type="AlphaFoldDB" id="A0A0M0I2B2"/>
<accession>A0A0M0I2B2</accession>
<protein>
    <recommendedName>
        <fullName evidence="3">GYD domain-containing protein</fullName>
    </recommendedName>
</protein>
<reference evidence="2" key="1">
    <citation type="submission" date="2015-08" db="EMBL/GenBank/DDBJ databases">
        <title>Vibrio galatheae sp. nov., a novel member of the Vibrionaceae family isolated from the Solomon Islands.</title>
        <authorList>
            <person name="Giubergia S."/>
            <person name="Machado H."/>
            <person name="Mateiu R.V."/>
            <person name="Gram L."/>
        </authorList>
    </citation>
    <scope>NUCLEOTIDE SEQUENCE [LARGE SCALE GENOMIC DNA]</scope>
    <source>
        <strain evidence="2">DSM 19134</strain>
    </source>
</reference>
<dbReference type="OrthoDB" id="165683at2"/>
<gene>
    <name evidence="1" type="ORF">AKJ31_05465</name>
</gene>
<comment type="caution">
    <text evidence="1">The sequence shown here is derived from an EMBL/GenBank/DDBJ whole genome shotgun (WGS) entry which is preliminary data.</text>
</comment>
<evidence type="ECO:0000313" key="2">
    <source>
        <dbReference type="Proteomes" id="UP000037530"/>
    </source>
</evidence>
<evidence type="ECO:0008006" key="3">
    <source>
        <dbReference type="Google" id="ProtNLM"/>
    </source>
</evidence>
<dbReference type="Proteomes" id="UP000037530">
    <property type="component" value="Unassembled WGS sequence"/>
</dbReference>
<organism evidence="1 2">
    <name type="scientific">Vibrio hepatarius</name>
    <dbReference type="NCBI Taxonomy" id="171383"/>
    <lineage>
        <taxon>Bacteria</taxon>
        <taxon>Pseudomonadati</taxon>
        <taxon>Pseudomonadota</taxon>
        <taxon>Gammaproteobacteria</taxon>
        <taxon>Vibrionales</taxon>
        <taxon>Vibrionaceae</taxon>
        <taxon>Vibrio</taxon>
        <taxon>Vibrio oreintalis group</taxon>
    </lineage>
</organism>
<dbReference type="InterPro" id="IPR014845">
    <property type="entry name" value="GYD/TTHA1554"/>
</dbReference>
<name>A0A0M0I2B2_9VIBR</name>
<sequence>MALETYLVQVAFTAEAMAGLVKHPENRLSSMIPIVEKMGGKFIGSWISFGEYDSIAVIEMPDHVHIKAFSMAAMAGGGLRHFHITPMISFEKGVEAMKLAGSLAYQAPQED</sequence>
<proteinExistence type="predicted"/>
<dbReference type="EMBL" id="LHPI01000003">
    <property type="protein sequence ID" value="KOO08451.1"/>
    <property type="molecule type" value="Genomic_DNA"/>
</dbReference>